<evidence type="ECO:0000256" key="1">
    <source>
        <dbReference type="ARBA" id="ARBA00009199"/>
    </source>
</evidence>
<protein>
    <submittedName>
        <fullName evidence="3">Amidase</fullName>
    </submittedName>
</protein>
<sequence>MSTDTRLAHDPVTEAVERSRRASAEFGEKLGVFVTPLHDEALKAHRDRPATGELAGVTLGVKDIVFESSAPTTAQSQVALADWPHGQPEATAVTRLKNAGAVVVGKTATMEYALGVPDTDGPGPVSRNPWDPARWAGGSSSGSGSGVLTGCFDAALGTDTTGSLRIPAAYTGTTALKPTRGLVPTTGVYPLAPSLDTVGPLAGSIDLCARLLSVLAGPDPADPWASAAPAGDYVGALDADVAGLRIGVDTLDEYADAGVDPAQPAVFARALRDLDALGVRRGEVRVPSYPLLNVVGNVLMLAEAHEIHRDALARDWKRYGRGARWVFAAGASITSYDYLRAQRTRDALSSEVQRLFDEVDLIVTPTCHLGAPPLDGMSPLEPSTYLGSMHTTAWSVTGNPVASVPIGFTDDGLPLAMSVVGPHWAEDRVVALAAAFQRATDHHQRRP</sequence>
<dbReference type="PANTHER" id="PTHR11895">
    <property type="entry name" value="TRANSAMIDASE"/>
    <property type="match status" value="1"/>
</dbReference>
<dbReference type="EMBL" id="MK642590">
    <property type="protein sequence ID" value="QIT07540.1"/>
    <property type="molecule type" value="Genomic_DNA"/>
</dbReference>
<name>A0A6H0F0C1_9ACTN</name>
<comment type="similarity">
    <text evidence="1">Belongs to the amidase family.</text>
</comment>
<dbReference type="Gene3D" id="3.90.1300.10">
    <property type="entry name" value="Amidase signature (AS) domain"/>
    <property type="match status" value="1"/>
</dbReference>
<organism evidence="3">
    <name type="scientific">Streptomyces canus</name>
    <dbReference type="NCBI Taxonomy" id="58343"/>
    <lineage>
        <taxon>Bacteria</taxon>
        <taxon>Bacillati</taxon>
        <taxon>Actinomycetota</taxon>
        <taxon>Actinomycetes</taxon>
        <taxon>Kitasatosporales</taxon>
        <taxon>Streptomycetaceae</taxon>
        <taxon>Streptomyces</taxon>
        <taxon>Streptomyces aurantiacus group</taxon>
    </lineage>
</organism>
<proteinExistence type="inferred from homology"/>
<dbReference type="InterPro" id="IPR000120">
    <property type="entry name" value="Amidase"/>
</dbReference>
<dbReference type="Pfam" id="PF01425">
    <property type="entry name" value="Amidase"/>
    <property type="match status" value="1"/>
</dbReference>
<reference evidence="3" key="1">
    <citation type="submission" date="2019-03" db="EMBL/GenBank/DDBJ databases">
        <authorList>
            <person name="Fang W."/>
        </authorList>
    </citation>
    <scope>NUCLEOTIDE SEQUENCE</scope>
    <source>
        <strain evidence="3">CGMCC 13662</strain>
    </source>
</reference>
<gene>
    <name evidence="3" type="primary">ami</name>
</gene>
<feature type="domain" description="Amidase" evidence="2">
    <location>
        <begin position="15"/>
        <end position="429"/>
    </location>
</feature>
<dbReference type="InterPro" id="IPR036928">
    <property type="entry name" value="AS_sf"/>
</dbReference>
<evidence type="ECO:0000259" key="2">
    <source>
        <dbReference type="Pfam" id="PF01425"/>
    </source>
</evidence>
<dbReference type="AlphaFoldDB" id="A0A6H0F0C1"/>
<dbReference type="PANTHER" id="PTHR11895:SF7">
    <property type="entry name" value="GLUTAMYL-TRNA(GLN) AMIDOTRANSFERASE SUBUNIT A, MITOCHONDRIAL"/>
    <property type="match status" value="1"/>
</dbReference>
<dbReference type="GO" id="GO:0003824">
    <property type="term" value="F:catalytic activity"/>
    <property type="evidence" value="ECO:0007669"/>
    <property type="project" value="InterPro"/>
</dbReference>
<evidence type="ECO:0000313" key="3">
    <source>
        <dbReference type="EMBL" id="QIT07540.1"/>
    </source>
</evidence>
<dbReference type="SUPFAM" id="SSF75304">
    <property type="entry name" value="Amidase signature (AS) enzymes"/>
    <property type="match status" value="1"/>
</dbReference>
<accession>A0A6H0F0C1</accession>
<dbReference type="InterPro" id="IPR023631">
    <property type="entry name" value="Amidase_dom"/>
</dbReference>